<feature type="region of interest" description="Disordered" evidence="1">
    <location>
        <begin position="280"/>
        <end position="351"/>
    </location>
</feature>
<reference evidence="3" key="1">
    <citation type="submission" date="2015-07" db="EMBL/GenBank/DDBJ databases">
        <authorList>
            <person name="Teixeira M.M."/>
            <person name="Souza R.C."/>
            <person name="Almeida L.G."/>
            <person name="Vicente V.A."/>
            <person name="de Hoog S."/>
            <person name="Bocca A.L."/>
            <person name="de Almeida S.R."/>
            <person name="Vasconcelos A.T."/>
            <person name="Felipe M.S."/>
        </authorList>
    </citation>
    <scope>NUCLEOTIDE SEQUENCE [LARGE SCALE GENOMIC DNA]</scope>
    <source>
        <strain evidence="3">KSF</strain>
    </source>
</reference>
<dbReference type="Proteomes" id="UP000094526">
    <property type="component" value="Unassembled WGS sequence"/>
</dbReference>
<comment type="caution">
    <text evidence="2">The sequence shown here is derived from an EMBL/GenBank/DDBJ whole genome shotgun (WGS) entry which is preliminary data.</text>
</comment>
<accession>A0A1C1C736</accession>
<evidence type="ECO:0000313" key="3">
    <source>
        <dbReference type="Proteomes" id="UP000094526"/>
    </source>
</evidence>
<keyword evidence="3" id="KW-1185">Reference proteome</keyword>
<feature type="region of interest" description="Disordered" evidence="1">
    <location>
        <begin position="384"/>
        <end position="413"/>
    </location>
</feature>
<dbReference type="AlphaFoldDB" id="A0A1C1C736"/>
<dbReference type="VEuPathDB" id="FungiDB:CLCR_05877"/>
<dbReference type="EMBL" id="LGRB01000020">
    <property type="protein sequence ID" value="OCT44344.1"/>
    <property type="molecule type" value="Genomic_DNA"/>
</dbReference>
<proteinExistence type="predicted"/>
<feature type="compositionally biased region" description="Low complexity" evidence="1">
    <location>
        <begin position="280"/>
        <end position="292"/>
    </location>
</feature>
<feature type="compositionally biased region" description="Polar residues" evidence="1">
    <location>
        <begin position="293"/>
        <end position="328"/>
    </location>
</feature>
<protein>
    <submittedName>
        <fullName evidence="2">Uncharacterized protein</fullName>
    </submittedName>
</protein>
<feature type="region of interest" description="Disordered" evidence="1">
    <location>
        <begin position="217"/>
        <end position="239"/>
    </location>
</feature>
<evidence type="ECO:0000313" key="2">
    <source>
        <dbReference type="EMBL" id="OCT44344.1"/>
    </source>
</evidence>
<organism evidence="2 3">
    <name type="scientific">Cladophialophora carrionii</name>
    <dbReference type="NCBI Taxonomy" id="86049"/>
    <lineage>
        <taxon>Eukaryota</taxon>
        <taxon>Fungi</taxon>
        <taxon>Dikarya</taxon>
        <taxon>Ascomycota</taxon>
        <taxon>Pezizomycotina</taxon>
        <taxon>Eurotiomycetes</taxon>
        <taxon>Chaetothyriomycetidae</taxon>
        <taxon>Chaetothyriales</taxon>
        <taxon>Herpotrichiellaceae</taxon>
        <taxon>Cladophialophora</taxon>
    </lineage>
</organism>
<name>A0A1C1C736_9EURO</name>
<dbReference type="OrthoDB" id="10643037at2759"/>
<feature type="region of interest" description="Disordered" evidence="1">
    <location>
        <begin position="436"/>
        <end position="455"/>
    </location>
</feature>
<evidence type="ECO:0000256" key="1">
    <source>
        <dbReference type="SAM" id="MobiDB-lite"/>
    </source>
</evidence>
<gene>
    <name evidence="2" type="ORF">CLCR_05877</name>
</gene>
<sequence length="455" mass="46728">MTGREVSTLTDPRTVRYDPLEVIPAKILYIPPLTTNTECDPVTGQSFSSTRPQAGSALTVDHSRAGQSQDWQPGNHTVSCTSTDVSFSTHTSPWVSLSATQTNAGHKPEPASATIVTCCNTSIPPTQGFPLPSWRPPPLFSFDISSSLSLSPTSTTTVRVRTTTYVTRNVTVSGPPLMQTHSGGEYTSIDSLGSSMTKDTNTDTNTSYGPIGSFTVSPIPHAGPGGVSTISPPSSASASASASATLSTTSTLDIASPATRTTTLVKTVIVTASPAVLAASSSSAPVGSVTSTESSFTTRFQAESSQISRTTTSGDVSPDTAGTRTMAPTTMPDPMLSSSSSPSPSPRPSEAHVANTSIILSECSIVFGTSTPETCTLGPPAVTVHASQGGGGGGGGRRRHPERRAEAEAYSNAGQRPVTHTVVVLTLWGGGGADDGRMAPQASTLRTVPVAETVQ</sequence>
<feature type="compositionally biased region" description="Low complexity" evidence="1">
    <location>
        <begin position="228"/>
        <end position="239"/>
    </location>
</feature>
<dbReference type="VEuPathDB" id="FungiDB:G647_07040"/>